<dbReference type="PROSITE" id="PS00916">
    <property type="entry name" value="PI3_4_KINASE_2"/>
    <property type="match status" value="1"/>
</dbReference>
<gene>
    <name evidence="12" type="ORF">BWQ96_00606</name>
</gene>
<evidence type="ECO:0000256" key="7">
    <source>
        <dbReference type="ARBA" id="ARBA00022840"/>
    </source>
</evidence>
<comment type="caution">
    <text evidence="12">The sequence shown here is derived from an EMBL/GenBank/DDBJ whole genome shotgun (WGS) entry which is preliminary data.</text>
</comment>
<accession>A0A2V3J525</accession>
<dbReference type="STRING" id="448386.A0A2V3J525"/>
<keyword evidence="5" id="KW-0227">DNA damage</keyword>
<dbReference type="PANTHER" id="PTHR37079">
    <property type="entry name" value="SERINE/THREONINE-PROTEIN KINASE ATM"/>
    <property type="match status" value="1"/>
</dbReference>
<dbReference type="InterPro" id="IPR003152">
    <property type="entry name" value="FATC_dom"/>
</dbReference>
<reference evidence="12 13" key="1">
    <citation type="journal article" date="2018" name="Mol. Biol. Evol.">
        <title>Analysis of the draft genome of the red seaweed Gracilariopsis chorda provides insights into genome size evolution in Rhodophyta.</title>
        <authorList>
            <person name="Lee J."/>
            <person name="Yang E.C."/>
            <person name="Graf L."/>
            <person name="Yang J.H."/>
            <person name="Qiu H."/>
            <person name="Zel Zion U."/>
            <person name="Chan C.X."/>
            <person name="Stephens T.G."/>
            <person name="Weber A.P.M."/>
            <person name="Boo G.H."/>
            <person name="Boo S.M."/>
            <person name="Kim K.M."/>
            <person name="Shin Y."/>
            <person name="Jung M."/>
            <person name="Lee S.J."/>
            <person name="Yim H.S."/>
            <person name="Lee J.H."/>
            <person name="Bhattacharya D."/>
            <person name="Yoon H.S."/>
        </authorList>
    </citation>
    <scope>NUCLEOTIDE SEQUENCE [LARGE SCALE GENOMIC DNA]</scope>
    <source>
        <strain evidence="12 13">SKKU-2015</strain>
        <tissue evidence="12">Whole body</tissue>
    </source>
</reference>
<evidence type="ECO:0000256" key="2">
    <source>
        <dbReference type="ARBA" id="ARBA00012513"/>
    </source>
</evidence>
<evidence type="ECO:0000256" key="8">
    <source>
        <dbReference type="ARBA" id="ARBA00023242"/>
    </source>
</evidence>
<dbReference type="InterPro" id="IPR018936">
    <property type="entry name" value="PI3/4_kinase_CS"/>
</dbReference>
<evidence type="ECO:0000256" key="1">
    <source>
        <dbReference type="ARBA" id="ARBA00004123"/>
    </source>
</evidence>
<dbReference type="Pfam" id="PF02260">
    <property type="entry name" value="FATC"/>
    <property type="match status" value="1"/>
</dbReference>
<dbReference type="PANTHER" id="PTHR37079:SF4">
    <property type="entry name" value="SERINE_THREONINE-PROTEIN KINASE ATM"/>
    <property type="match status" value="1"/>
</dbReference>
<organism evidence="12 13">
    <name type="scientific">Gracilariopsis chorda</name>
    <dbReference type="NCBI Taxonomy" id="448386"/>
    <lineage>
        <taxon>Eukaryota</taxon>
        <taxon>Rhodophyta</taxon>
        <taxon>Florideophyceae</taxon>
        <taxon>Rhodymeniophycidae</taxon>
        <taxon>Gracilariales</taxon>
        <taxon>Gracilariaceae</taxon>
        <taxon>Gracilariopsis</taxon>
    </lineage>
</organism>
<keyword evidence="4" id="KW-0547">Nucleotide-binding</keyword>
<evidence type="ECO:0000313" key="12">
    <source>
        <dbReference type="EMBL" id="PXF49536.1"/>
    </source>
</evidence>
<dbReference type="InterPro" id="IPR038980">
    <property type="entry name" value="ATM_plant"/>
</dbReference>
<feature type="compositionally biased region" description="Acidic residues" evidence="9">
    <location>
        <begin position="998"/>
        <end position="1007"/>
    </location>
</feature>
<dbReference type="SMART" id="SM01343">
    <property type="entry name" value="FATC"/>
    <property type="match status" value="1"/>
</dbReference>
<keyword evidence="8" id="KW-0539">Nucleus</keyword>
<dbReference type="GO" id="GO:0005634">
    <property type="term" value="C:nucleus"/>
    <property type="evidence" value="ECO:0007669"/>
    <property type="project" value="UniProtKB-SubCell"/>
</dbReference>
<evidence type="ECO:0000256" key="3">
    <source>
        <dbReference type="ARBA" id="ARBA00022679"/>
    </source>
</evidence>
<dbReference type="InterPro" id="IPR000403">
    <property type="entry name" value="PI3/4_kinase_cat_dom"/>
</dbReference>
<comment type="subcellular location">
    <subcellularLocation>
        <location evidence="1">Nucleus</location>
    </subcellularLocation>
</comment>
<protein>
    <recommendedName>
        <fullName evidence="2">non-specific serine/threonine protein kinase</fullName>
        <ecNumber evidence="2">2.7.11.1</ecNumber>
    </recommendedName>
</protein>
<keyword evidence="7" id="KW-0067">ATP-binding</keyword>
<dbReference type="SUPFAM" id="SSF56112">
    <property type="entry name" value="Protein kinase-like (PK-like)"/>
    <property type="match status" value="1"/>
</dbReference>
<feature type="region of interest" description="Disordered" evidence="9">
    <location>
        <begin position="945"/>
        <end position="1007"/>
    </location>
</feature>
<dbReference type="EC" id="2.7.11.1" evidence="2"/>
<dbReference type="Pfam" id="PF00454">
    <property type="entry name" value="PI3_PI4_kinase"/>
    <property type="match status" value="1"/>
</dbReference>
<keyword evidence="3" id="KW-0808">Transferase</keyword>
<dbReference type="InterPro" id="IPR044107">
    <property type="entry name" value="PIKKc_ATM"/>
</dbReference>
<evidence type="ECO:0000256" key="5">
    <source>
        <dbReference type="ARBA" id="ARBA00022763"/>
    </source>
</evidence>
<dbReference type="CDD" id="cd05171">
    <property type="entry name" value="PIKKc_ATM"/>
    <property type="match status" value="1"/>
</dbReference>
<keyword evidence="13" id="KW-1185">Reference proteome</keyword>
<dbReference type="GO" id="GO:0005524">
    <property type="term" value="F:ATP binding"/>
    <property type="evidence" value="ECO:0007669"/>
    <property type="project" value="UniProtKB-KW"/>
</dbReference>
<evidence type="ECO:0000256" key="9">
    <source>
        <dbReference type="SAM" id="MobiDB-lite"/>
    </source>
</evidence>
<dbReference type="InterPro" id="IPR011009">
    <property type="entry name" value="Kinase-like_dom_sf"/>
</dbReference>
<name>A0A2V3J525_9FLOR</name>
<dbReference type="EMBL" id="NBIV01000004">
    <property type="protein sequence ID" value="PXF49536.1"/>
    <property type="molecule type" value="Genomic_DNA"/>
</dbReference>
<evidence type="ECO:0000259" key="11">
    <source>
        <dbReference type="PROSITE" id="PS51190"/>
    </source>
</evidence>
<sequence>MQTILASLRSHVDVLWEASRTGGGKKATGTKTKRLKAVTAINELLAKKSVVNALSAASRLEMMKGPPEDASSESVPIGWAELVSFLLVGVDNACTDAKASKSVSKSGVATLKPEYMTCLRSAITKAMRHGPSGVIRHTTPVYLAFSHDWLREPALRGIIADQVWQLVRDLLQDDENRAMLTPAFIRTWIDTCFEQLTGRGPLHHKSSVVTTIASDVFQLLAKPVPSYDILTQSTRGVSTSKMLGGDYSYSIICERCCLMMILADSLPRREARELQVTSFRTLTQLLKDHAVNVVSSTALKSIINVALQPVLSCWTDRKYHDPAVSLMRVLVLLAPNDIKLRNFLRRRFLADTNDQSSSALLRAGFDVKEDFIETAAACFSLYECLEFVGTATAQNGHLVLWLRVTYSIVSRRVLKKGISVLVSETDLKDQIRKTILTMTDALRERLTVRHNQCGEALRWIAKIVISVCSLTKKLNPSSRTHPVYDSAVWTDMYQELLAHASRAKGDFRSSVGYARGNSHEGWFYVLVQSLYYLYSMDFFEPFHSPFAGGRSNTQYPLSRILRKGERVSFHEVRYFRNIIAKSGVPNDAGSHLRHQLLDCFVEACELQNLHSDYPSERLLDASCAILGLSRGECLVKHDVVDKECMKQGREENEMDSLFYLHSFYGMSLDEKNISGHGAQRTKELSQQLFMWQDEPPRILAPLSRSRILESVLKQSGEGRTIEDVKNQRRHFAIDHATAESLERALLDKVKQSLRTPLRSTDYQDGEAPVVFPEDEIVNDSPSYDSEKDSFVSIAETVRGIKSIVLLGNYVLHALQFGSIVPVRTTSNQVMSTWDEIIAMVSVLLRKLSRTSADLFVTDSTLAETMVTVVVALMRHIQSESNVKSLSSMHSNFVDLAQSILDTILSCSTTLSEYVVHLIEKRTKRVVQRIEFCSSNTCPVDQFTSSFGKKRRAEESRTSRKKRRVSESPKVTVRTNRHDRFSDEDNPDQLVRRGKEQSMDDESISSDDSDEFLRNFRSQDAELGMTESEDNAAIGYGSVSIILNATNVLRTILLLVEEAAPDIFRIYEKGYDSIKNAGSCLNPDGYERSSLLSDLIDEGFLTVRECLWSILFTIRTYTSIILAGEDILSFGGLWREAEDISRRYVTLYTDSFEVQKRKQYPLPYKLEVARVAFLEYSRIFMLRCSDESISGRLRQQLSSSDGTLPRLITGILGFADHFRSAHAFRMPRAARASYLSFGITVMEVISKCYGALLDTQHFGPKLSSLYKFLHSTRSAILKFLTDPNGSVRVLAAHYIPRLMKFLHFSKIADMEVFAKLFLPDGSSCLDCTTHYSTKVSLDVAEATPRVRKQWDLDMNESKAERDIHESFIKIGSMSRGLTLIQSLVRTAVFQESLVAMFYVEMFQRVSQNPRLLTPAYYGLVRISAHRIYESPKRLFDAFSRIVLYKWLRCNEPVAALRTFPVALVLDSHHHEEGIRFDWMRDHQGLLLPFLLVHERVEHLPELELVSNFADDLGIDLTSLLTGNVSSFSLVYPMHFTEMMHQRAQKLWNAIDVHVEGKSMKLMHQKKSEVIESLLRSICTNFNMKKDLHHRMFNFETGLGFLRDTKGMTPPLYDPLVIALSINQLYSPNPRLFIISEVALEGSIFAEVRNERTGNVIADSFTDFLRECRRKNCNMLHILITILPLLVGVPLRQPSQNRLDGFFCLGVLWRMAGTNVLVKSVSERKLFYTLIARGFENPETVADAAWLLFDVLSKLMKLYEMHPDLSIPHEHNLSTNADIALYVPQLLSSQEQGLYELLSTVSPVIVNVVVMTESDVSEKHQDIACKALKKLLSECRKLRLGSVILANGPLPAHNSFRHLRKMYGAARRPIDAGSEQEPVNHTLATISRFRGMYRLRRLDTSPAVLLGYLQELNDALGDAVMRELSRAVRDEAWMRSSGSVHVTGTEIADVLSCVIDLVHRINRSDGMNRYAPYDKNHICTSSNLSIYSLGEDLRNAILQESAALLTKLGLLNLPPASITSMRTYYHAVPPRVERGRYEDVSSGIELSMFLLQDMLSSPSPVIAQNAFNTLKAILQSKDGRHIFSLNRERLQAISILRDSERAPDMLTKPGCTEVLVDPHYGDLVPLKDLPDVTDVELWSTKRNDYGNPQGLDIWVRTFCSVFASSCRSKAMQSLSRVCFSSYQASCSLMPYLFMDTICDFDTQHLSLISELLKEHVLNNCTTPKSLRRLFIHTLDVLCQIGLDVVFKDGVLPWFQKTDKTYTFPCYYVFEIPYDEAASVALNCGAHFSVLRFAQLYINQEEIQIEFSRSSKQDKGKQVSPEVGDVRERKLAAARAKVEPLVREAMDRISEPDGKTAFISNENLASFSATAAIYNQNWASALGALEAVNCSNSLPRELMTHGGSLQRVHQTGSEDNHPIDLNRELQKFQCFLRMGTLTVASDYWEALYRRLASAGFKKGEESEQRNINIVEQLNDLRFAAAWKLQHWESPKALSMKEVSRTSTLTRKVGFHEALYHVFHSFTTERYMDAFETMLQARNSLLLQMVEDTTAISTTKVSRTAAELSILEFLRTQSPGIDVSSSIAENPFLKLRESGRNEDSNDGNLTTANHSVLGALEGANSHDARKPGSYVSDTEILLRLLDTEITNDQVLAMPLINSVDSCILAEEVPAVLFRSLNKKSNNAFAAAASSVRILAKGGVGCWARAASCLGTAKTSLLDETTTTKKVAWKLQYSRLMWYAGHDARSRRKALDIVKDIITKELHGKLEEARSDERNEGEMLCEYINWLPGFSSDELLQLLRVEACCLAAKWSLDMKTREPMELFRIYLESGLAAAQQTSENQKLCARAHLAMASFANEQIRSIDVYRRSRTYEEMVQALQDMESKVERMREMKEERLSTKKSFKLSRSSRSTRSQMTSGTVSNKKLSRELDGLILYEQKKARMDRARLEKLDLAYRKWQLLACKHFAACLRAGTNQDLRAAFRLVAIWLDSGSMREPITAALTRQANEDSQNKGIDVPASKLLPLAPQLASRLNFSENIGPNLFQPALMNTITAMVSQFPAHCLWQILSLTNSTRSCATEEKYSAFYRGDKDKKDAAEEILNRLAQAHGSTVSQMRTVAEAYIAVSEIDSEQKDKPYLNLKGYRLMKLGELSHVPIPTIPLPICANDYWESLPHIHSFHQNARVCAGLSKPLSVVCIGSDGKTYPQLVKGRDDLRGDAVMEQMFMIVNKLLQRDAQAAERNLLIRTYRIIPLSPFSGIMQFVDNTEQLKDVLVERTGKKGSREARRSLHERYRPKDLRHSAVQKSCFKEYGHPTRRDVVKLRKYLKLAWPKFQPVFRHFFIEQWPDPTQWFQHQLNYSRSVAVMSIVGFILGLGDRHLSNILMDVRTAEVVHIDFGIAFEQGKLLATPEQMPFRLTRDIVDGFGVAGVEGVFRRCCEITLRVMRHHKDVLLTVIDVLLHDPMFTWALTPEEVLKEQGPRQGDSDDIFGENETSKSFPESAIDAVVRKVDRKVNGSRDAQRALYRVSEKLDGLEGTERLSVEAHVARLIDEARAFHVLSVVFPGWSPWV</sequence>
<evidence type="ECO:0000256" key="4">
    <source>
        <dbReference type="ARBA" id="ARBA00022741"/>
    </source>
</evidence>
<feature type="region of interest" description="Disordered" evidence="9">
    <location>
        <begin position="2894"/>
        <end position="2916"/>
    </location>
</feature>
<dbReference type="SMART" id="SM00146">
    <property type="entry name" value="PI3Kc"/>
    <property type="match status" value="1"/>
</dbReference>
<feature type="domain" description="FATC" evidence="11">
    <location>
        <begin position="3530"/>
        <end position="3562"/>
    </location>
</feature>
<dbReference type="InterPro" id="IPR016024">
    <property type="entry name" value="ARM-type_fold"/>
</dbReference>
<keyword evidence="6 12" id="KW-0418">Kinase</keyword>
<dbReference type="OrthoDB" id="381190at2759"/>
<dbReference type="Gene3D" id="3.30.1010.10">
    <property type="entry name" value="Phosphatidylinositol 3-kinase Catalytic Subunit, Chain A, domain 4"/>
    <property type="match status" value="1"/>
</dbReference>
<dbReference type="PROSITE" id="PS50290">
    <property type="entry name" value="PI3_4_KINASE_3"/>
    <property type="match status" value="1"/>
</dbReference>
<proteinExistence type="predicted"/>
<dbReference type="Proteomes" id="UP000247409">
    <property type="component" value="Unassembled WGS sequence"/>
</dbReference>
<evidence type="ECO:0000313" key="13">
    <source>
        <dbReference type="Proteomes" id="UP000247409"/>
    </source>
</evidence>
<evidence type="ECO:0000256" key="6">
    <source>
        <dbReference type="ARBA" id="ARBA00022777"/>
    </source>
</evidence>
<feature type="compositionally biased region" description="Low complexity" evidence="9">
    <location>
        <begin position="2899"/>
        <end position="2912"/>
    </location>
</feature>
<dbReference type="InterPro" id="IPR036940">
    <property type="entry name" value="PI3/4_kinase_cat_sf"/>
</dbReference>
<dbReference type="Gene3D" id="1.10.1070.11">
    <property type="entry name" value="Phosphatidylinositol 3-/4-kinase, catalytic domain"/>
    <property type="match status" value="1"/>
</dbReference>
<feature type="domain" description="PI3K/PI4K catalytic" evidence="10">
    <location>
        <begin position="3172"/>
        <end position="3503"/>
    </location>
</feature>
<evidence type="ECO:0000259" key="10">
    <source>
        <dbReference type="PROSITE" id="PS50290"/>
    </source>
</evidence>
<dbReference type="GO" id="GO:0004674">
    <property type="term" value="F:protein serine/threonine kinase activity"/>
    <property type="evidence" value="ECO:0007669"/>
    <property type="project" value="UniProtKB-EC"/>
</dbReference>
<dbReference type="GO" id="GO:0006281">
    <property type="term" value="P:DNA repair"/>
    <property type="evidence" value="ECO:0007669"/>
    <property type="project" value="InterPro"/>
</dbReference>
<dbReference type="PROSITE" id="PS51190">
    <property type="entry name" value="FATC"/>
    <property type="match status" value="1"/>
</dbReference>
<dbReference type="SUPFAM" id="SSF48371">
    <property type="entry name" value="ARM repeat"/>
    <property type="match status" value="1"/>
</dbReference>